<dbReference type="Gene3D" id="3.40.430.10">
    <property type="entry name" value="Dihydrofolate Reductase, subunit A"/>
    <property type="match status" value="1"/>
</dbReference>
<name>A0A917F559_9ACTN</name>
<dbReference type="GO" id="GO:0009231">
    <property type="term" value="P:riboflavin biosynthetic process"/>
    <property type="evidence" value="ECO:0007669"/>
    <property type="project" value="InterPro"/>
</dbReference>
<dbReference type="InterPro" id="IPR002734">
    <property type="entry name" value="RibDG_C"/>
</dbReference>
<dbReference type="EMBL" id="BMKQ01000001">
    <property type="protein sequence ID" value="GGF44485.1"/>
    <property type="molecule type" value="Genomic_DNA"/>
</dbReference>
<dbReference type="GO" id="GO:0008703">
    <property type="term" value="F:5-amino-6-(5-phosphoribosylamino)uracil reductase activity"/>
    <property type="evidence" value="ECO:0007669"/>
    <property type="project" value="InterPro"/>
</dbReference>
<proteinExistence type="predicted"/>
<protein>
    <submittedName>
        <fullName evidence="2">Deaminase</fullName>
    </submittedName>
</protein>
<comment type="caution">
    <text evidence="2">The sequence shown here is derived from an EMBL/GenBank/DDBJ whole genome shotgun (WGS) entry which is preliminary data.</text>
</comment>
<evidence type="ECO:0000313" key="3">
    <source>
        <dbReference type="Proteomes" id="UP000649179"/>
    </source>
</evidence>
<dbReference type="AlphaFoldDB" id="A0A917F559"/>
<dbReference type="RefSeq" id="WP_188779470.1">
    <property type="nucleotide sequence ID" value="NZ_BMKQ01000001.1"/>
</dbReference>
<dbReference type="InterPro" id="IPR050765">
    <property type="entry name" value="Riboflavin_Biosynth_HTPR"/>
</dbReference>
<keyword evidence="3" id="KW-1185">Reference proteome</keyword>
<gene>
    <name evidence="2" type="ORF">GCM10011519_17960</name>
</gene>
<feature type="domain" description="Bacterial bifunctional deaminase-reductase C-terminal" evidence="1">
    <location>
        <begin position="8"/>
        <end position="181"/>
    </location>
</feature>
<dbReference type="InterPro" id="IPR024072">
    <property type="entry name" value="DHFR-like_dom_sf"/>
</dbReference>
<dbReference type="SUPFAM" id="SSF53597">
    <property type="entry name" value="Dihydrofolate reductase-like"/>
    <property type="match status" value="1"/>
</dbReference>
<dbReference type="PANTHER" id="PTHR38011:SF11">
    <property type="entry name" value="2,5-DIAMINO-6-RIBOSYLAMINO-4(3H)-PYRIMIDINONE 5'-PHOSPHATE REDUCTASE"/>
    <property type="match status" value="1"/>
</dbReference>
<dbReference type="Pfam" id="PF01872">
    <property type="entry name" value="RibD_C"/>
    <property type="match status" value="1"/>
</dbReference>
<reference evidence="2" key="1">
    <citation type="journal article" date="2014" name="Int. J. Syst. Evol. Microbiol.">
        <title>Complete genome sequence of Corynebacterium casei LMG S-19264T (=DSM 44701T), isolated from a smear-ripened cheese.</title>
        <authorList>
            <consortium name="US DOE Joint Genome Institute (JGI-PGF)"/>
            <person name="Walter F."/>
            <person name="Albersmeier A."/>
            <person name="Kalinowski J."/>
            <person name="Ruckert C."/>
        </authorList>
    </citation>
    <scope>NUCLEOTIDE SEQUENCE</scope>
    <source>
        <strain evidence="2">CGMCC 1.16067</strain>
    </source>
</reference>
<dbReference type="Proteomes" id="UP000649179">
    <property type="component" value="Unassembled WGS sequence"/>
</dbReference>
<evidence type="ECO:0000259" key="1">
    <source>
        <dbReference type="Pfam" id="PF01872"/>
    </source>
</evidence>
<reference evidence="2" key="2">
    <citation type="submission" date="2020-09" db="EMBL/GenBank/DDBJ databases">
        <authorList>
            <person name="Sun Q."/>
            <person name="Zhou Y."/>
        </authorList>
    </citation>
    <scope>NUCLEOTIDE SEQUENCE</scope>
    <source>
        <strain evidence="2">CGMCC 1.16067</strain>
    </source>
</reference>
<sequence>MGRRLAYYVAVSADGFIADPSGDFSMFPQDPQTLAALFADYPETCPAHVRDALGVTGAARRFDTVVMGARTHEPALDAGLTSAYPHLRQYVATTRSLPEDPTVTATTDPLATVRALKAEDSDLDVWLCGGGHLAAQLVDEIDELHLKVNPVLLGAGIPLLGGAALPLTLVGSRELPGGVVLSRYARAQAMS</sequence>
<organism evidence="2 3">
    <name type="scientific">Marmoricola endophyticus</name>
    <dbReference type="NCBI Taxonomy" id="2040280"/>
    <lineage>
        <taxon>Bacteria</taxon>
        <taxon>Bacillati</taxon>
        <taxon>Actinomycetota</taxon>
        <taxon>Actinomycetes</taxon>
        <taxon>Propionibacteriales</taxon>
        <taxon>Nocardioidaceae</taxon>
        <taxon>Marmoricola</taxon>
    </lineage>
</organism>
<accession>A0A917F559</accession>
<dbReference type="PANTHER" id="PTHR38011">
    <property type="entry name" value="DIHYDROFOLATE REDUCTASE FAMILY PROTEIN (AFU_ORTHOLOGUE AFUA_8G06820)"/>
    <property type="match status" value="1"/>
</dbReference>
<evidence type="ECO:0000313" key="2">
    <source>
        <dbReference type="EMBL" id="GGF44485.1"/>
    </source>
</evidence>